<evidence type="ECO:0000313" key="5">
    <source>
        <dbReference type="Proteomes" id="UP001321582"/>
    </source>
</evidence>
<feature type="coiled-coil region" evidence="1">
    <location>
        <begin position="420"/>
        <end position="460"/>
    </location>
</feature>
<sequence>MGKNIEVMVDELKKYSKKPIGIFGARASGKTMFLTVLYGLTGFANENDKLSIICNTAESRNYLKKNYMNLLEGKLPSRTEVNEFTKINMNLFHNGNSYNVKTFDFAGELLKDVDEKEVDPSFLELQNKMYDFFKMCSGLLIFLEPSTDKKVGFERQIEVDKLFSFLKNENIDLNIPMGIAITKWDKISTELEKRNYEEEEEKVKKYISDNKIYHNIYHLISGISDYTKMFPISAFGEARENDLPPEELKPFNVFSPLIWASNKRDQEWVKKIKFILNKNINPKDAKEVVNEFVLNIENKELKVEVEKAYTKYLNKRRNKKIVAGLLIIGTIGGASGYFLKNNYDKQSSYNKIMNETNRKLQKNMINEFITKYGSNNKYSGDLLKLKKDIYIRIIKIESDLNTKLNLINNYIVEYKDDSNIEELKKLKRKTEKDISSEKNYKNLENSLSKEKDNYKKYLLSKDYSEKYPEYKKDVIQNKIKIFLKLADKEKYDEIEKLYENKKFNQLYNEIETYLNTKEYQDYKKEVLELKSSLRDNELFIKLKNSIKAYNSNKNEKNLNGILRNSESYLSNSNLLLHEKEAKNIISQINKIKKGINSEFEIDLTLKKVKHKYIKTYVIINIDGKKYEKSAKLNKKNVYVGSFINKFRIGKKIDIDIYLDDKKGVEIQTKHLKLSFGDINKNILVKTEKGDELILRLQTNQIKYEIGG</sequence>
<organism evidence="4 5">
    <name type="scientific">Haliovirga abyssi</name>
    <dbReference type="NCBI Taxonomy" id="2996794"/>
    <lineage>
        <taxon>Bacteria</taxon>
        <taxon>Fusobacteriati</taxon>
        <taxon>Fusobacteriota</taxon>
        <taxon>Fusobacteriia</taxon>
        <taxon>Fusobacteriales</taxon>
        <taxon>Haliovirgaceae</taxon>
        <taxon>Haliovirga</taxon>
    </lineage>
</organism>
<dbReference type="AlphaFoldDB" id="A0AAU9DSC2"/>
<keyword evidence="2" id="KW-1133">Transmembrane helix</keyword>
<geneLocation type="plasmid" evidence="4 5">
    <name>pHIC</name>
</geneLocation>
<evidence type="ECO:0000256" key="2">
    <source>
        <dbReference type="SAM" id="Phobius"/>
    </source>
</evidence>
<dbReference type="RefSeq" id="WP_307905608.1">
    <property type="nucleotide sequence ID" value="NZ_AP027060.1"/>
</dbReference>
<protein>
    <recommendedName>
        <fullName evidence="3">Double-GTPase 1 domain-containing protein</fullName>
    </recommendedName>
</protein>
<keyword evidence="2" id="KW-0812">Transmembrane</keyword>
<dbReference type="Pfam" id="PF19975">
    <property type="entry name" value="DO-GTPase1"/>
    <property type="match status" value="1"/>
</dbReference>
<feature type="domain" description="Double-GTPase 1" evidence="3">
    <location>
        <begin position="22"/>
        <end position="164"/>
    </location>
</feature>
<dbReference type="InterPro" id="IPR027417">
    <property type="entry name" value="P-loop_NTPase"/>
</dbReference>
<feature type="transmembrane region" description="Helical" evidence="2">
    <location>
        <begin position="321"/>
        <end position="339"/>
    </location>
</feature>
<proteinExistence type="predicted"/>
<gene>
    <name evidence="4" type="ORF">HLVA_20920</name>
</gene>
<evidence type="ECO:0000256" key="1">
    <source>
        <dbReference type="SAM" id="Coils"/>
    </source>
</evidence>
<dbReference type="InterPro" id="IPR045530">
    <property type="entry name" value="DO-GTPase1"/>
</dbReference>
<dbReference type="SUPFAM" id="SSF52540">
    <property type="entry name" value="P-loop containing nucleoside triphosphate hydrolases"/>
    <property type="match status" value="1"/>
</dbReference>
<reference evidence="4 5" key="1">
    <citation type="submission" date="2022-11" db="EMBL/GenBank/DDBJ databases">
        <title>Haliovirga abyssi gen. nov., sp. nov., a mesophilic fermentative bacterium isolated from the Iheya North hydrothermal field and the proposal of Haliovirgaceae fam. nov.</title>
        <authorList>
            <person name="Miyazaki U."/>
            <person name="Tame A."/>
            <person name="Miyazaki J."/>
            <person name="Takai K."/>
            <person name="Sawayama S."/>
            <person name="Kitajima M."/>
            <person name="Okamoto A."/>
            <person name="Nakagawa S."/>
        </authorList>
    </citation>
    <scope>NUCLEOTIDE SEQUENCE [LARGE SCALE GENOMIC DNA]</scope>
    <source>
        <strain evidence="4 5">IC12</strain>
        <plasmid evidence="4 5">pHIC</plasmid>
    </source>
</reference>
<keyword evidence="1" id="KW-0175">Coiled coil</keyword>
<keyword evidence="5" id="KW-1185">Reference proteome</keyword>
<accession>A0AAU9DSC2</accession>
<name>A0AAU9DSC2_9FUSO</name>
<dbReference type="KEGG" id="haby:HLVA_20920"/>
<dbReference type="EMBL" id="AP027060">
    <property type="protein sequence ID" value="BDU51523.1"/>
    <property type="molecule type" value="Genomic_DNA"/>
</dbReference>
<evidence type="ECO:0000313" key="4">
    <source>
        <dbReference type="EMBL" id="BDU51523.1"/>
    </source>
</evidence>
<dbReference type="Proteomes" id="UP001321582">
    <property type="component" value="Plasmid pHIC"/>
</dbReference>
<keyword evidence="2" id="KW-0472">Membrane</keyword>
<evidence type="ECO:0000259" key="3">
    <source>
        <dbReference type="Pfam" id="PF19975"/>
    </source>
</evidence>
<keyword evidence="4" id="KW-0614">Plasmid</keyword>